<dbReference type="GO" id="GO:0005829">
    <property type="term" value="C:cytosol"/>
    <property type="evidence" value="ECO:0007669"/>
    <property type="project" value="TreeGrafter"/>
</dbReference>
<gene>
    <name evidence="2" type="ORF">ANME2D_00767</name>
</gene>
<dbReference type="PANTHER" id="PTHR30115">
    <property type="entry name" value="NITROGEN REGULATORY PROTEIN P-II"/>
    <property type="match status" value="1"/>
</dbReference>
<evidence type="ECO:0000313" key="3">
    <source>
        <dbReference type="Proteomes" id="UP000027153"/>
    </source>
</evidence>
<dbReference type="GO" id="GO:0005524">
    <property type="term" value="F:ATP binding"/>
    <property type="evidence" value="ECO:0007669"/>
    <property type="project" value="TreeGrafter"/>
</dbReference>
<dbReference type="OrthoDB" id="10960at2157"/>
<dbReference type="InterPro" id="IPR015867">
    <property type="entry name" value="N-reg_PII/ATP_PRibTrfase_C"/>
</dbReference>
<accession>A0A062VDF2</accession>
<protein>
    <submittedName>
        <fullName evidence="2">Nitrogen regulatory protein PII</fullName>
    </submittedName>
</protein>
<dbReference type="PANTHER" id="PTHR30115:SF11">
    <property type="entry name" value="NITROGEN REGULATORY PROTEIN P-II HOMOLOG"/>
    <property type="match status" value="1"/>
</dbReference>
<dbReference type="Proteomes" id="UP000027153">
    <property type="component" value="Unassembled WGS sequence"/>
</dbReference>
<dbReference type="PROSITE" id="PS51343">
    <property type="entry name" value="PII_GLNB_DOM"/>
    <property type="match status" value="1"/>
</dbReference>
<dbReference type="PROSITE" id="PS00638">
    <property type="entry name" value="PII_GLNB_CTER"/>
    <property type="match status" value="1"/>
</dbReference>
<comment type="similarity">
    <text evidence="1">Belongs to the P(II) protein family.</text>
</comment>
<dbReference type="GO" id="GO:0030234">
    <property type="term" value="F:enzyme regulator activity"/>
    <property type="evidence" value="ECO:0007669"/>
    <property type="project" value="InterPro"/>
</dbReference>
<evidence type="ECO:0000313" key="2">
    <source>
        <dbReference type="EMBL" id="KCZ73694.1"/>
    </source>
</evidence>
<proteinExistence type="inferred from homology"/>
<dbReference type="SUPFAM" id="SSF54913">
    <property type="entry name" value="GlnB-like"/>
    <property type="match status" value="1"/>
</dbReference>
<name>A0A062VDF2_9EURY</name>
<dbReference type="Pfam" id="PF00543">
    <property type="entry name" value="P-II"/>
    <property type="match status" value="1"/>
</dbReference>
<dbReference type="EMBL" id="JMIY01000001">
    <property type="protein sequence ID" value="KCZ73694.1"/>
    <property type="molecule type" value="Genomic_DNA"/>
</dbReference>
<reference evidence="2 3" key="1">
    <citation type="journal article" date="2013" name="Nature">
        <title>Anaerobic oxidation of methane coupled to nitrate reduction in a novel archaeal lineage.</title>
        <authorList>
            <person name="Haroon M.F."/>
            <person name="Hu S."/>
            <person name="Shi Y."/>
            <person name="Imelfort M."/>
            <person name="Keller J."/>
            <person name="Hugenholtz P."/>
            <person name="Yuan Z."/>
            <person name="Tyson G.W."/>
        </authorList>
    </citation>
    <scope>NUCLEOTIDE SEQUENCE [LARGE SCALE GENOMIC DNA]</scope>
    <source>
        <strain evidence="2 3">ANME-2d</strain>
    </source>
</reference>
<dbReference type="InterPro" id="IPR017918">
    <property type="entry name" value="N-reg_PII_CS"/>
</dbReference>
<sequence length="125" mass="13696">MKEVIAIIRRHNTQATKAGLLGIGIPALTMVSVEGRGKQKGLPGWNYELDPALTRMEERNTGASLRLIPKRMIYTVVEDDDVSKVVETIIRTNQTGHAGDGKIFVCPVDDAIRVRTGENGELALK</sequence>
<comment type="caution">
    <text evidence="2">The sequence shown here is derived from an EMBL/GenBank/DDBJ whole genome shotgun (WGS) entry which is preliminary data.</text>
</comment>
<dbReference type="SMART" id="SM00938">
    <property type="entry name" value="P-II"/>
    <property type="match status" value="1"/>
</dbReference>
<dbReference type="PATRIC" id="fig|1392998.3.peg.377"/>
<dbReference type="PRINTS" id="PR00340">
    <property type="entry name" value="PIIGLNB"/>
</dbReference>
<dbReference type="InterPro" id="IPR011322">
    <property type="entry name" value="N-reg_PII-like_a/b"/>
</dbReference>
<dbReference type="InterPro" id="IPR002187">
    <property type="entry name" value="N-reg_PII"/>
</dbReference>
<keyword evidence="3" id="KW-1185">Reference proteome</keyword>
<dbReference type="AlphaFoldDB" id="A0A062VDF2"/>
<dbReference type="GO" id="GO:0006808">
    <property type="term" value="P:regulation of nitrogen utilization"/>
    <property type="evidence" value="ECO:0007669"/>
    <property type="project" value="InterPro"/>
</dbReference>
<organism evidence="2 3">
    <name type="scientific">Candidatus Methanoperedens nitratireducens</name>
    <dbReference type="NCBI Taxonomy" id="1392998"/>
    <lineage>
        <taxon>Archaea</taxon>
        <taxon>Methanobacteriati</taxon>
        <taxon>Methanobacteriota</taxon>
        <taxon>Stenosarchaea group</taxon>
        <taxon>Methanomicrobia</taxon>
        <taxon>Methanosarcinales</taxon>
        <taxon>ANME-2 cluster</taxon>
        <taxon>Candidatus Methanoperedentaceae</taxon>
        <taxon>Candidatus Methanoperedens</taxon>
    </lineage>
</organism>
<dbReference type="RefSeq" id="WP_048089171.1">
    <property type="nucleotide sequence ID" value="NZ_JMIY01000001.1"/>
</dbReference>
<dbReference type="Gene3D" id="3.30.70.120">
    <property type="match status" value="1"/>
</dbReference>
<evidence type="ECO:0000256" key="1">
    <source>
        <dbReference type="RuleBase" id="RU003936"/>
    </source>
</evidence>